<sequence>MTSGDLTHPYFLSTVEELDDISRPFAQEFVKMGHKPVTIFVSPANMYPRKYRFRLIPQKILIFSDDGVMQISHPENKNEKPIVNFIESKDILFVRNNIYLLYGKLEIWSGKNITRPEIEIEYNTVAHYSLRPYVRNLIEQSWKNNQNLKSNLQPDTSFEELFKISYSYYNGLLTEGLHKDEEVLSVIYQTEIHRKYWGIFTKKIFPDTCFAFTNRQMIILQQDLRYRVHHEWLFTFISLFQCSDLKISEGESCKICKIDVGQILPLTFLLESHNMDLLQKTYLRWKEQTSVYSS</sequence>
<proteinExistence type="predicted"/>
<organism evidence="1 2">
    <name type="scientific">Leptolinea tardivitalis</name>
    <dbReference type="NCBI Taxonomy" id="229920"/>
    <lineage>
        <taxon>Bacteria</taxon>
        <taxon>Bacillati</taxon>
        <taxon>Chloroflexota</taxon>
        <taxon>Anaerolineae</taxon>
        <taxon>Anaerolineales</taxon>
        <taxon>Anaerolineaceae</taxon>
        <taxon>Leptolinea</taxon>
    </lineage>
</organism>
<dbReference type="RefSeq" id="WP_062422629.1">
    <property type="nucleotide sequence ID" value="NZ_BBYA01000010.1"/>
</dbReference>
<accession>A0A0N8GKU7</accession>
<dbReference type="Proteomes" id="UP000050430">
    <property type="component" value="Unassembled WGS sequence"/>
</dbReference>
<keyword evidence="2" id="KW-1185">Reference proteome</keyword>
<reference evidence="1 2" key="1">
    <citation type="submission" date="2015-07" db="EMBL/GenBank/DDBJ databases">
        <title>Genome sequence of Leptolinea tardivitalis DSM 16556.</title>
        <authorList>
            <person name="Hemp J."/>
            <person name="Ward L.M."/>
            <person name="Pace L.A."/>
            <person name="Fischer W.W."/>
        </authorList>
    </citation>
    <scope>NUCLEOTIDE SEQUENCE [LARGE SCALE GENOMIC DNA]</scope>
    <source>
        <strain evidence="1 2">YMTK-2</strain>
    </source>
</reference>
<protein>
    <submittedName>
        <fullName evidence="1">Uncharacterized protein</fullName>
    </submittedName>
</protein>
<dbReference type="AlphaFoldDB" id="A0A0N8GKU7"/>
<evidence type="ECO:0000313" key="1">
    <source>
        <dbReference type="EMBL" id="KPL70690.1"/>
    </source>
</evidence>
<dbReference type="EMBL" id="LGCK01000014">
    <property type="protein sequence ID" value="KPL70690.1"/>
    <property type="molecule type" value="Genomic_DNA"/>
</dbReference>
<name>A0A0N8GKU7_9CHLR</name>
<gene>
    <name evidence="1" type="ORF">ADM99_16535</name>
</gene>
<comment type="caution">
    <text evidence="1">The sequence shown here is derived from an EMBL/GenBank/DDBJ whole genome shotgun (WGS) entry which is preliminary data.</text>
</comment>
<evidence type="ECO:0000313" key="2">
    <source>
        <dbReference type="Proteomes" id="UP000050430"/>
    </source>
</evidence>